<dbReference type="GO" id="GO:0000785">
    <property type="term" value="C:chromatin"/>
    <property type="evidence" value="ECO:0007669"/>
    <property type="project" value="TreeGrafter"/>
</dbReference>
<feature type="compositionally biased region" description="Low complexity" evidence="3">
    <location>
        <begin position="262"/>
        <end position="274"/>
    </location>
</feature>
<comment type="subcellular location">
    <subcellularLocation>
        <location evidence="1">Nucleus</location>
    </subcellularLocation>
</comment>
<protein>
    <submittedName>
        <fullName evidence="6">Serine:threonine protein phosphatase 1</fullName>
    </submittedName>
</protein>
<dbReference type="Gene3D" id="1.20.930.10">
    <property type="entry name" value="Conserved domain common to transcription factors TFIIS, elongin A, CRSP70"/>
    <property type="match status" value="1"/>
</dbReference>
<keyword evidence="2" id="KW-0862">Zinc</keyword>
<feature type="domain" description="C3H1-type" evidence="4">
    <location>
        <begin position="875"/>
        <end position="902"/>
    </location>
</feature>
<dbReference type="STRING" id="36087.A0A077Z6R4"/>
<dbReference type="PANTHER" id="PTHR46557">
    <property type="entry name" value="SERINE/THREONINE-PROTEIN PHOSPHATASE 1 REGULATORY SUBUNIT 10-RELATED"/>
    <property type="match status" value="1"/>
</dbReference>
<feature type="region of interest" description="Disordered" evidence="3">
    <location>
        <begin position="247"/>
        <end position="339"/>
    </location>
</feature>
<name>A0A077Z6R4_TRITR</name>
<dbReference type="Pfam" id="PF08711">
    <property type="entry name" value="Med26"/>
    <property type="match status" value="1"/>
</dbReference>
<evidence type="ECO:0000259" key="4">
    <source>
        <dbReference type="PROSITE" id="PS50103"/>
    </source>
</evidence>
<dbReference type="InterPro" id="IPR000571">
    <property type="entry name" value="Znf_CCCH"/>
</dbReference>
<evidence type="ECO:0000256" key="2">
    <source>
        <dbReference type="PROSITE-ProRule" id="PRU00723"/>
    </source>
</evidence>
<keyword evidence="1" id="KW-0539">Nucleus</keyword>
<dbReference type="Proteomes" id="UP000030665">
    <property type="component" value="Unassembled WGS sequence"/>
</dbReference>
<keyword evidence="7" id="KW-1185">Reference proteome</keyword>
<gene>
    <name evidence="6" type="ORF">TTRE_0000415501</name>
</gene>
<accession>A0A077Z6R4</accession>
<dbReference type="PROSITE" id="PS50103">
    <property type="entry name" value="ZF_C3H1"/>
    <property type="match status" value="1"/>
</dbReference>
<feature type="region of interest" description="Disordered" evidence="3">
    <location>
        <begin position="923"/>
        <end position="943"/>
    </location>
</feature>
<evidence type="ECO:0000313" key="6">
    <source>
        <dbReference type="EMBL" id="CDW55881.1"/>
    </source>
</evidence>
<dbReference type="PANTHER" id="PTHR46557:SF1">
    <property type="entry name" value="SERINE_THREONINE-PROTEIN PHOSPHATASE 1 REGULATORY SUBUNIT 10"/>
    <property type="match status" value="1"/>
</dbReference>
<dbReference type="PROSITE" id="PS51319">
    <property type="entry name" value="TFIIS_N"/>
    <property type="match status" value="1"/>
</dbReference>
<dbReference type="OrthoDB" id="5842814at2759"/>
<dbReference type="AlphaFoldDB" id="A0A077Z6R4"/>
<dbReference type="GO" id="GO:0005634">
    <property type="term" value="C:nucleus"/>
    <property type="evidence" value="ECO:0007669"/>
    <property type="project" value="UniProtKB-SubCell"/>
</dbReference>
<dbReference type="GO" id="GO:0008157">
    <property type="term" value="F:protein phosphatase 1 binding"/>
    <property type="evidence" value="ECO:0007669"/>
    <property type="project" value="TreeGrafter"/>
</dbReference>
<evidence type="ECO:0000259" key="5">
    <source>
        <dbReference type="PROSITE" id="PS51319"/>
    </source>
</evidence>
<feature type="region of interest" description="Disordered" evidence="3">
    <location>
        <begin position="786"/>
        <end position="838"/>
    </location>
</feature>
<dbReference type="EMBL" id="HG805989">
    <property type="protein sequence ID" value="CDW55881.1"/>
    <property type="molecule type" value="Genomic_DNA"/>
</dbReference>
<keyword evidence="2" id="KW-0479">Metal-binding</keyword>
<evidence type="ECO:0000256" key="3">
    <source>
        <dbReference type="SAM" id="MobiDB-lite"/>
    </source>
</evidence>
<evidence type="ECO:0000256" key="1">
    <source>
        <dbReference type="PROSITE-ProRule" id="PRU00649"/>
    </source>
</evidence>
<dbReference type="Pfam" id="PF00642">
    <property type="entry name" value="zf-CCCH"/>
    <property type="match status" value="1"/>
</dbReference>
<evidence type="ECO:0000313" key="7">
    <source>
        <dbReference type="Proteomes" id="UP000030665"/>
    </source>
</evidence>
<reference evidence="6" key="1">
    <citation type="submission" date="2014-01" db="EMBL/GenBank/DDBJ databases">
        <authorList>
            <person name="Aslett M."/>
        </authorList>
    </citation>
    <scope>NUCLEOTIDE SEQUENCE</scope>
</reference>
<dbReference type="GO" id="GO:0008270">
    <property type="term" value="F:zinc ion binding"/>
    <property type="evidence" value="ECO:0007669"/>
    <property type="project" value="UniProtKB-KW"/>
</dbReference>
<feature type="compositionally biased region" description="Polar residues" evidence="3">
    <location>
        <begin position="827"/>
        <end position="837"/>
    </location>
</feature>
<dbReference type="InterPro" id="IPR017923">
    <property type="entry name" value="TFIIS_N"/>
</dbReference>
<proteinExistence type="predicted"/>
<sequence length="943" mass="103051">MSLSSKVTNCLHVANLGGSFIIPVFQDPHSATNLLHSLNIFLDKNGGIRDSAAVSDIVHSMDRVRDFRERFMYLQVLKTTNEDTRKKLLQAGAWDLLLVWLTEGEQCQNWKFLSQLLELFIDLPVYVELLKKNSIPRIINRLSKRKDISAEVRNLAVDIVSIWKDIIVDEKSIGKVSESNSSASISKAESGSQNSSIIQILPHISMQPEDATMLPQPIVSLPRIEVPVQTKSLLLQATKSRVTFSLGRDPVDLDGQSDQACSSDVASTTDSTASNEEMISADPSDQPPCLQPVEDVSPKEGSVSWSLDDGPPLLGPSPKQALGSSSVDRGVQKRRKTAKTYPCKFRSTGLELETLPAPAKLKKPEKSLSANDTRLMLTNRTTESVQSVPSGTDQAMQDLLKPMPYSADPLQSPSNDEMNKPLSSKITISDGGVFSEMLESAATLGKQAIVRKKKSSIKQESQQSSCTAKPTTYMDKVQPVYSADAPPTGLPWHTIIGDGVTPREEPVRKRPKQKKVQWPSDEDLVMVHYFESETDDHDLLNICREKYGCDLKHYEMMREREALEAAKKNIQLTGAMDDDVLLIGRSPYRLLPLDDVQKTGEMGRDSEERAQFKKSCAVALHEVLYIENALPPTPSDGNIERNVGSDVVVPLIPLEKVAREQTTVTKAAPSINELPAASYRSVPETLPAVLPAEVPLQQGSYAEAVPGDYHPPYCPPYGAHPPAVRPEMPTEMYTESYSFRQPIPETVGLPGMASGPAHASNAPVVAGPMNPLHPRMPYGRPPLNVRAPPAGSSNIYPPPGSGEGPSVRNWGGPPSSGLLGNAPMSAVPNQAAPQFSGPSRCRFPNVPQQGVPYRRFAPPPSSRAPFPRQPFRDPTTGKPPCHFFQQGRCGFGVRCRFPHILVDDPALSGCRPISGPPPRGGEFAGSFGNAGEWMPEESMEWNS</sequence>
<organism evidence="6 7">
    <name type="scientific">Trichuris trichiura</name>
    <name type="common">Whipworm</name>
    <name type="synonym">Trichocephalus trichiurus</name>
    <dbReference type="NCBI Taxonomy" id="36087"/>
    <lineage>
        <taxon>Eukaryota</taxon>
        <taxon>Metazoa</taxon>
        <taxon>Ecdysozoa</taxon>
        <taxon>Nematoda</taxon>
        <taxon>Enoplea</taxon>
        <taxon>Dorylaimia</taxon>
        <taxon>Trichinellida</taxon>
        <taxon>Trichuridae</taxon>
        <taxon>Trichuris</taxon>
    </lineage>
</organism>
<feature type="compositionally biased region" description="Low complexity" evidence="3">
    <location>
        <begin position="306"/>
        <end position="318"/>
    </location>
</feature>
<dbReference type="SMART" id="SM00356">
    <property type="entry name" value="ZnF_C3H1"/>
    <property type="match status" value="1"/>
</dbReference>
<keyword evidence="2" id="KW-0863">Zinc-finger</keyword>
<dbReference type="SUPFAM" id="SSF47676">
    <property type="entry name" value="Conserved domain common to transcription factors TFIIS, elongin A, CRSP70"/>
    <property type="match status" value="1"/>
</dbReference>
<dbReference type="InterPro" id="IPR035441">
    <property type="entry name" value="TFIIS/LEDGF_dom_sf"/>
</dbReference>
<feature type="compositionally biased region" description="Acidic residues" evidence="3">
    <location>
        <begin position="934"/>
        <end position="943"/>
    </location>
</feature>
<feature type="zinc finger region" description="C3H1-type" evidence="2">
    <location>
        <begin position="875"/>
        <end position="902"/>
    </location>
</feature>
<feature type="domain" description="TFIIS N-terminal" evidence="5">
    <location>
        <begin position="95"/>
        <end position="170"/>
    </location>
</feature>
<reference evidence="6" key="2">
    <citation type="submission" date="2014-03" db="EMBL/GenBank/DDBJ databases">
        <title>The whipworm genome and dual-species transcriptomics of an intimate host-pathogen interaction.</title>
        <authorList>
            <person name="Foth B.J."/>
            <person name="Tsai I.J."/>
            <person name="Reid A.J."/>
            <person name="Bancroft A.J."/>
            <person name="Nichol S."/>
            <person name="Tracey A."/>
            <person name="Holroyd N."/>
            <person name="Cotton J.A."/>
            <person name="Stanley E.J."/>
            <person name="Zarowiecki M."/>
            <person name="Liu J.Z."/>
            <person name="Huckvale T."/>
            <person name="Cooper P.J."/>
            <person name="Grencis R.K."/>
            <person name="Berriman M."/>
        </authorList>
    </citation>
    <scope>NUCLEOTIDE SEQUENCE [LARGE SCALE GENOMIC DNA]</scope>
</reference>
<dbReference type="GO" id="GO:0072357">
    <property type="term" value="C:PTW/PP1 phosphatase complex"/>
    <property type="evidence" value="ECO:0007669"/>
    <property type="project" value="TreeGrafter"/>
</dbReference>